<dbReference type="Pfam" id="PF13325">
    <property type="entry name" value="MCRS_N"/>
    <property type="match status" value="1"/>
</dbReference>
<dbReference type="PANTHER" id="PTHR13233:SF0">
    <property type="entry name" value="MICROSPHERULE PROTEIN 1"/>
    <property type="match status" value="1"/>
</dbReference>
<feature type="domain" description="FHA" evidence="1">
    <location>
        <begin position="752"/>
        <end position="808"/>
    </location>
</feature>
<evidence type="ECO:0000313" key="2">
    <source>
        <dbReference type="EMBL" id="KAJ7957820.1"/>
    </source>
</evidence>
<dbReference type="SMART" id="SM00240">
    <property type="entry name" value="FHA"/>
    <property type="match status" value="1"/>
</dbReference>
<organism evidence="2 3">
    <name type="scientific">Quillaja saponaria</name>
    <name type="common">Soap bark tree</name>
    <dbReference type="NCBI Taxonomy" id="32244"/>
    <lineage>
        <taxon>Eukaryota</taxon>
        <taxon>Viridiplantae</taxon>
        <taxon>Streptophyta</taxon>
        <taxon>Embryophyta</taxon>
        <taxon>Tracheophyta</taxon>
        <taxon>Spermatophyta</taxon>
        <taxon>Magnoliopsida</taxon>
        <taxon>eudicotyledons</taxon>
        <taxon>Gunneridae</taxon>
        <taxon>Pentapetalae</taxon>
        <taxon>rosids</taxon>
        <taxon>fabids</taxon>
        <taxon>Fabales</taxon>
        <taxon>Quillajaceae</taxon>
        <taxon>Quillaja</taxon>
    </lineage>
</organism>
<name>A0AAD7LIP5_QUISA</name>
<keyword evidence="3" id="KW-1185">Reference proteome</keyword>
<dbReference type="Pfam" id="PF00498">
    <property type="entry name" value="FHA"/>
    <property type="match status" value="1"/>
</dbReference>
<dbReference type="InterPro" id="IPR008984">
    <property type="entry name" value="SMAD_FHA_dom_sf"/>
</dbReference>
<evidence type="ECO:0000313" key="3">
    <source>
        <dbReference type="Proteomes" id="UP001163823"/>
    </source>
</evidence>
<dbReference type="AlphaFoldDB" id="A0AAD7LIP5"/>
<dbReference type="EMBL" id="JARAOO010000008">
    <property type="protein sequence ID" value="KAJ7957820.1"/>
    <property type="molecule type" value="Genomic_DNA"/>
</dbReference>
<dbReference type="Proteomes" id="UP001163823">
    <property type="component" value="Chromosome 8"/>
</dbReference>
<reference evidence="2" key="1">
    <citation type="journal article" date="2023" name="Science">
        <title>Elucidation of the pathway for biosynthesis of saponin adjuvants from the soapbark tree.</title>
        <authorList>
            <person name="Reed J."/>
            <person name="Orme A."/>
            <person name="El-Demerdash A."/>
            <person name="Owen C."/>
            <person name="Martin L.B.B."/>
            <person name="Misra R.C."/>
            <person name="Kikuchi S."/>
            <person name="Rejzek M."/>
            <person name="Martin A.C."/>
            <person name="Harkess A."/>
            <person name="Leebens-Mack J."/>
            <person name="Louveau T."/>
            <person name="Stephenson M.J."/>
            <person name="Osbourn A."/>
        </authorList>
    </citation>
    <scope>NUCLEOTIDE SEQUENCE</scope>
    <source>
        <strain evidence="2">S10</strain>
    </source>
</reference>
<sequence length="855" mass="94226">MGALASSTPWTPEDDFLLKNAVEAGASLESLAKGAVQFSQKFTFRELQDRWYSLLYDPVISAESSACMINFEHSVSSPASKFSKLGYSNANKRASVKRKAECVRNCYYALRKRIWNNHLSSMDLSFLVPPIDSNYVCNGGDPLYTNCMHEDPVANYFEPHGSIMDTEHCDLPENLMDGGAVTDGVITSCTFYVEMENPVVENFPVKQNSSCTELPPIFGETLSFDGNASGVEELDGSEELAVDSLFETDGFGDINFTTHDQVNCDHGNMYSEFNRNQVFDSPISECENDLCMGNRPNFPDGEAVNNVRTSSFGVVHSDTKVKLNNLCADDLRSSIASEEGYLVELSNSLLDFTNDEELFLMDIAGKEGFDKSYEGLSSLLKSPNDVNQDHTLMVTEPETSVAPPAYVTNARVSHPAEVDDNTGSWSSDGQLVHRSDIQMPSSATALDLKCPGLTGEETCMLNTEDPEIPSNDDVFLPFQNPPSTFPSSSQRSFQETYNRVSSSVEDVGATHRAYERGIGLMQTEQKSLVESPVCHHTSDCKVQFKSSNHASQVGSRGEVIGCSSSSGINSANASTKAPVPAKLKEEAIDIVAPKSLNSDSRNSFIEKTAHSSNSFRNYPHIDTSGMKQDQDVPITIQDHQSVHPEGGSADAIVSEPVVNPSTSDQELLHSDDDVPHYSDIEAMILDMDLDPDGQDLYCSEEVSRYQHEDNKRAIIRLEQGAHSYMQRAIASNGAFAVLYGRHSKHYIKKSEVLLGRASEDIIIDIDLSSERRANKLSRRQAIIKMDEVGSFYLRNLGKCSISVNNTDVPSGESLNLQSGCLIEMRGVPFIFETNQSCVNQYLNVITENQTQEYQL</sequence>
<dbReference type="PROSITE" id="PS50006">
    <property type="entry name" value="FHA_DOMAIN"/>
    <property type="match status" value="1"/>
</dbReference>
<evidence type="ECO:0000259" key="1">
    <source>
        <dbReference type="PROSITE" id="PS50006"/>
    </source>
</evidence>
<dbReference type="CDD" id="cd22687">
    <property type="entry name" value="FHA_MCRS1"/>
    <property type="match status" value="1"/>
</dbReference>
<dbReference type="FunFam" id="2.60.200.20:FF:000052">
    <property type="entry name" value="Microspherule protein 1"/>
    <property type="match status" value="1"/>
</dbReference>
<dbReference type="InterPro" id="IPR037912">
    <property type="entry name" value="MCRS1"/>
</dbReference>
<dbReference type="GO" id="GO:0031011">
    <property type="term" value="C:Ino80 complex"/>
    <property type="evidence" value="ECO:0007669"/>
    <property type="project" value="InterPro"/>
</dbReference>
<dbReference type="KEGG" id="qsa:O6P43_018638"/>
<dbReference type="InterPro" id="IPR025999">
    <property type="entry name" value="MCRS_N"/>
</dbReference>
<dbReference type="Gene3D" id="2.60.200.20">
    <property type="match status" value="1"/>
</dbReference>
<dbReference type="GO" id="GO:0071339">
    <property type="term" value="C:MLL1 complex"/>
    <property type="evidence" value="ECO:0007669"/>
    <property type="project" value="InterPro"/>
</dbReference>
<dbReference type="GO" id="GO:0044545">
    <property type="term" value="C:NSL complex"/>
    <property type="evidence" value="ECO:0007669"/>
    <property type="project" value="TreeGrafter"/>
</dbReference>
<dbReference type="GO" id="GO:0045944">
    <property type="term" value="P:positive regulation of transcription by RNA polymerase II"/>
    <property type="evidence" value="ECO:0007669"/>
    <property type="project" value="TreeGrafter"/>
</dbReference>
<proteinExistence type="predicted"/>
<protein>
    <submittedName>
        <fullName evidence="2">Forkhead-associated (FHA) domain protein</fullName>
    </submittedName>
</protein>
<accession>A0AAD7LIP5</accession>
<dbReference type="InterPro" id="IPR000253">
    <property type="entry name" value="FHA_dom"/>
</dbReference>
<gene>
    <name evidence="2" type="ORF">O6P43_018638</name>
</gene>
<comment type="caution">
    <text evidence="2">The sequence shown here is derived from an EMBL/GenBank/DDBJ whole genome shotgun (WGS) entry which is preliminary data.</text>
</comment>
<dbReference type="PANTHER" id="PTHR13233">
    <property type="entry name" value="MICROSPHERULE PROTEIN 1"/>
    <property type="match status" value="1"/>
</dbReference>
<dbReference type="SUPFAM" id="SSF49879">
    <property type="entry name" value="SMAD/FHA domain"/>
    <property type="match status" value="1"/>
</dbReference>
<dbReference type="GO" id="GO:0002151">
    <property type="term" value="F:G-quadruplex RNA binding"/>
    <property type="evidence" value="ECO:0007669"/>
    <property type="project" value="InterPro"/>
</dbReference>